<dbReference type="AlphaFoldDB" id="A0AAD6V6K6"/>
<comment type="caution">
    <text evidence="2">The sequence shown here is derived from an EMBL/GenBank/DDBJ whole genome shotgun (WGS) entry which is preliminary data.</text>
</comment>
<name>A0AAD6V6K6_9AGAR</name>
<keyword evidence="3" id="KW-1185">Reference proteome</keyword>
<evidence type="ECO:0000313" key="2">
    <source>
        <dbReference type="EMBL" id="KAJ7203597.1"/>
    </source>
</evidence>
<sequence>MRILAVCRRFNFDLQQFLSWAVHGILGFNFWVKMEAHNVVASTRPSRIFFDGGAAPYAFCRAAPRVRAITVTQSLAVQDMRAISLNCGSYAVPFICLAGTLHSFVPLVCFEDPHTLTEPLPPTILTNSESQTLSAHMYTTPPAAGTSSTTLDGYASTEDDMATETGLEPGTKDGEIHAPAARRGGHQPKPSDASSTSVSLSKKKQAMSQRDLFIKQFRRDTIILKNIDLFGASDARLLLVNTYSLAMSFVPHMSERSALGLHSRTRTRARLVISEVVQDTKVLLQRLRERLVNAWVVYAFFARSLLTDVCCKGVSLTYKLDAVHGVDGSLHYQLGQPCPKWDSQHHRSRKYWVGIIGDAWARTSSMGMWSTMYYALGSAIRPNYETPGGGMPVSMHAEMASIFNATGGRAPAPELQFLNTQRQRQHDMQKQKKQRNLNRIGQVPHKAAERRNLELRQRTNSFLRRDGAAHVLLAGVALSSQPFLRSTTLISDVSKLHSI</sequence>
<feature type="region of interest" description="Disordered" evidence="1">
    <location>
        <begin position="161"/>
        <end position="203"/>
    </location>
</feature>
<dbReference type="Proteomes" id="UP001219525">
    <property type="component" value="Unassembled WGS sequence"/>
</dbReference>
<evidence type="ECO:0000256" key="1">
    <source>
        <dbReference type="SAM" id="MobiDB-lite"/>
    </source>
</evidence>
<protein>
    <submittedName>
        <fullName evidence="2">Uncharacterized protein</fullName>
    </submittedName>
</protein>
<dbReference type="PANTHER" id="PTHR32138:SF0">
    <property type="entry name" value="PHOSPHATIDYLETHANOLAMINE N-METHYLTRANSFERASE"/>
    <property type="match status" value="1"/>
</dbReference>
<proteinExistence type="predicted"/>
<organism evidence="2 3">
    <name type="scientific">Mycena pura</name>
    <dbReference type="NCBI Taxonomy" id="153505"/>
    <lineage>
        <taxon>Eukaryota</taxon>
        <taxon>Fungi</taxon>
        <taxon>Dikarya</taxon>
        <taxon>Basidiomycota</taxon>
        <taxon>Agaricomycotina</taxon>
        <taxon>Agaricomycetes</taxon>
        <taxon>Agaricomycetidae</taxon>
        <taxon>Agaricales</taxon>
        <taxon>Marasmiineae</taxon>
        <taxon>Mycenaceae</taxon>
        <taxon>Mycena</taxon>
    </lineage>
</organism>
<dbReference type="GO" id="GO:0006656">
    <property type="term" value="P:phosphatidylcholine biosynthetic process"/>
    <property type="evidence" value="ECO:0007669"/>
    <property type="project" value="TreeGrafter"/>
</dbReference>
<accession>A0AAD6V6K6</accession>
<dbReference type="PANTHER" id="PTHR32138">
    <property type="entry name" value="PHOSPHATIDYLETHANOLAMINE N-METHYLTRANSFERASE"/>
    <property type="match status" value="1"/>
</dbReference>
<dbReference type="GO" id="GO:0004608">
    <property type="term" value="F:phosphatidylethanolamine N-methyltransferase activity"/>
    <property type="evidence" value="ECO:0007669"/>
    <property type="project" value="TreeGrafter"/>
</dbReference>
<gene>
    <name evidence="2" type="ORF">GGX14DRAFT_570053</name>
</gene>
<reference evidence="2" key="1">
    <citation type="submission" date="2023-03" db="EMBL/GenBank/DDBJ databases">
        <title>Massive genome expansion in bonnet fungi (Mycena s.s.) driven by repeated elements and novel gene families across ecological guilds.</title>
        <authorList>
            <consortium name="Lawrence Berkeley National Laboratory"/>
            <person name="Harder C.B."/>
            <person name="Miyauchi S."/>
            <person name="Viragh M."/>
            <person name="Kuo A."/>
            <person name="Thoen E."/>
            <person name="Andreopoulos B."/>
            <person name="Lu D."/>
            <person name="Skrede I."/>
            <person name="Drula E."/>
            <person name="Henrissat B."/>
            <person name="Morin E."/>
            <person name="Kohler A."/>
            <person name="Barry K."/>
            <person name="LaButti K."/>
            <person name="Morin E."/>
            <person name="Salamov A."/>
            <person name="Lipzen A."/>
            <person name="Mereny Z."/>
            <person name="Hegedus B."/>
            <person name="Baldrian P."/>
            <person name="Stursova M."/>
            <person name="Weitz H."/>
            <person name="Taylor A."/>
            <person name="Grigoriev I.V."/>
            <person name="Nagy L.G."/>
            <person name="Martin F."/>
            <person name="Kauserud H."/>
        </authorList>
    </citation>
    <scope>NUCLEOTIDE SEQUENCE</scope>
    <source>
        <strain evidence="2">9144</strain>
    </source>
</reference>
<dbReference type="EMBL" id="JARJCW010000050">
    <property type="protein sequence ID" value="KAJ7203597.1"/>
    <property type="molecule type" value="Genomic_DNA"/>
</dbReference>
<evidence type="ECO:0000313" key="3">
    <source>
        <dbReference type="Proteomes" id="UP001219525"/>
    </source>
</evidence>